<reference evidence="1" key="2">
    <citation type="journal article" date="2015" name="Data Brief">
        <title>Shoot transcriptome of the giant reed, Arundo donax.</title>
        <authorList>
            <person name="Barrero R.A."/>
            <person name="Guerrero F.D."/>
            <person name="Moolhuijzen P."/>
            <person name="Goolsby J.A."/>
            <person name="Tidwell J."/>
            <person name="Bellgard S.E."/>
            <person name="Bellgard M.I."/>
        </authorList>
    </citation>
    <scope>NUCLEOTIDE SEQUENCE</scope>
    <source>
        <tissue evidence="1">Shoot tissue taken approximately 20 cm above the soil surface</tissue>
    </source>
</reference>
<dbReference type="AlphaFoldDB" id="A0A0A9EWD0"/>
<proteinExistence type="predicted"/>
<sequence length="56" mass="6264">MCMFRNREHACTYTGAYKKQAVASEEMLWSTRLNAACGLNNIPLALCTRLTIGKLV</sequence>
<name>A0A0A9EWD0_ARUDO</name>
<evidence type="ECO:0000313" key="1">
    <source>
        <dbReference type="EMBL" id="JAE00353.1"/>
    </source>
</evidence>
<accession>A0A0A9EWD0</accession>
<protein>
    <submittedName>
        <fullName evidence="1">Uncharacterized protein</fullName>
    </submittedName>
</protein>
<dbReference type="EMBL" id="GBRH01197543">
    <property type="protein sequence ID" value="JAE00353.1"/>
    <property type="molecule type" value="Transcribed_RNA"/>
</dbReference>
<reference evidence="1" key="1">
    <citation type="submission" date="2014-09" db="EMBL/GenBank/DDBJ databases">
        <authorList>
            <person name="Magalhaes I.L.F."/>
            <person name="Oliveira U."/>
            <person name="Santos F.R."/>
            <person name="Vidigal T.H.D.A."/>
            <person name="Brescovit A.D."/>
            <person name="Santos A.J."/>
        </authorList>
    </citation>
    <scope>NUCLEOTIDE SEQUENCE</scope>
    <source>
        <tissue evidence="1">Shoot tissue taken approximately 20 cm above the soil surface</tissue>
    </source>
</reference>
<organism evidence="1">
    <name type="scientific">Arundo donax</name>
    <name type="common">Giant reed</name>
    <name type="synonym">Donax arundinaceus</name>
    <dbReference type="NCBI Taxonomy" id="35708"/>
    <lineage>
        <taxon>Eukaryota</taxon>
        <taxon>Viridiplantae</taxon>
        <taxon>Streptophyta</taxon>
        <taxon>Embryophyta</taxon>
        <taxon>Tracheophyta</taxon>
        <taxon>Spermatophyta</taxon>
        <taxon>Magnoliopsida</taxon>
        <taxon>Liliopsida</taxon>
        <taxon>Poales</taxon>
        <taxon>Poaceae</taxon>
        <taxon>PACMAD clade</taxon>
        <taxon>Arundinoideae</taxon>
        <taxon>Arundineae</taxon>
        <taxon>Arundo</taxon>
    </lineage>
</organism>